<dbReference type="OrthoDB" id="9787476at2"/>
<name>A0A3B0CL76_9BACL</name>
<comment type="similarity">
    <text evidence="3">Belongs to the Nudix hydrolase family.</text>
</comment>
<dbReference type="InterPro" id="IPR000086">
    <property type="entry name" value="NUDIX_hydrolase_dom"/>
</dbReference>
<evidence type="ECO:0000313" key="5">
    <source>
        <dbReference type="EMBL" id="RKN86133.1"/>
    </source>
</evidence>
<organism evidence="5 6">
    <name type="scientific">Paenibacillus ginsengarvi</name>
    <dbReference type="NCBI Taxonomy" id="400777"/>
    <lineage>
        <taxon>Bacteria</taxon>
        <taxon>Bacillati</taxon>
        <taxon>Bacillota</taxon>
        <taxon>Bacilli</taxon>
        <taxon>Bacillales</taxon>
        <taxon>Paenibacillaceae</taxon>
        <taxon>Paenibacillus</taxon>
    </lineage>
</organism>
<dbReference type="SUPFAM" id="SSF55811">
    <property type="entry name" value="Nudix"/>
    <property type="match status" value="1"/>
</dbReference>
<keyword evidence="2 3" id="KW-0378">Hydrolase</keyword>
<gene>
    <name evidence="5" type="ORF">D7M11_03735</name>
</gene>
<feature type="domain" description="Nudix hydrolase" evidence="4">
    <location>
        <begin position="14"/>
        <end position="146"/>
    </location>
</feature>
<dbReference type="PANTHER" id="PTHR43046">
    <property type="entry name" value="GDP-MANNOSE MANNOSYL HYDROLASE"/>
    <property type="match status" value="1"/>
</dbReference>
<dbReference type="GO" id="GO:0016787">
    <property type="term" value="F:hydrolase activity"/>
    <property type="evidence" value="ECO:0007669"/>
    <property type="project" value="UniProtKB-KW"/>
</dbReference>
<dbReference type="InterPro" id="IPR015797">
    <property type="entry name" value="NUDIX_hydrolase-like_dom_sf"/>
</dbReference>
<accession>A0A3B0CL76</accession>
<dbReference type="EMBL" id="RBAH01000002">
    <property type="protein sequence ID" value="RKN86133.1"/>
    <property type="molecule type" value="Genomic_DNA"/>
</dbReference>
<comment type="cofactor">
    <cofactor evidence="1">
        <name>Mg(2+)</name>
        <dbReference type="ChEBI" id="CHEBI:18420"/>
    </cofactor>
</comment>
<dbReference type="RefSeq" id="WP_120745825.1">
    <property type="nucleotide sequence ID" value="NZ_RBAH01000002.1"/>
</dbReference>
<dbReference type="Gene3D" id="3.90.79.10">
    <property type="entry name" value="Nucleoside Triphosphate Pyrophosphohydrolase"/>
    <property type="match status" value="1"/>
</dbReference>
<dbReference type="PROSITE" id="PS00893">
    <property type="entry name" value="NUDIX_BOX"/>
    <property type="match status" value="1"/>
</dbReference>
<dbReference type="AlphaFoldDB" id="A0A3B0CL76"/>
<evidence type="ECO:0000256" key="3">
    <source>
        <dbReference type="RuleBase" id="RU003476"/>
    </source>
</evidence>
<protein>
    <submittedName>
        <fullName evidence="5">NUDIX domain-containing protein</fullName>
    </submittedName>
</protein>
<dbReference type="PROSITE" id="PS51462">
    <property type="entry name" value="NUDIX"/>
    <property type="match status" value="1"/>
</dbReference>
<evidence type="ECO:0000313" key="6">
    <source>
        <dbReference type="Proteomes" id="UP000282311"/>
    </source>
</evidence>
<dbReference type="InterPro" id="IPR020084">
    <property type="entry name" value="NUDIX_hydrolase_CS"/>
</dbReference>
<evidence type="ECO:0000259" key="4">
    <source>
        <dbReference type="PROSITE" id="PS51462"/>
    </source>
</evidence>
<dbReference type="CDD" id="cd04677">
    <property type="entry name" value="NUDIX_Hydrolase"/>
    <property type="match status" value="1"/>
</dbReference>
<dbReference type="PRINTS" id="PR00502">
    <property type="entry name" value="NUDIXFAMILY"/>
</dbReference>
<dbReference type="InterPro" id="IPR020476">
    <property type="entry name" value="Nudix_hydrolase"/>
</dbReference>
<evidence type="ECO:0000256" key="2">
    <source>
        <dbReference type="ARBA" id="ARBA00022801"/>
    </source>
</evidence>
<dbReference type="Pfam" id="PF00293">
    <property type="entry name" value="NUDIX"/>
    <property type="match status" value="1"/>
</dbReference>
<proteinExistence type="inferred from homology"/>
<reference evidence="5 6" key="1">
    <citation type="journal article" date="2007" name="Int. J. Syst. Evol. Microbiol.">
        <title>Paenibacillus ginsengarvi sp. nov., isolated from soil from ginseng cultivation.</title>
        <authorList>
            <person name="Yoon M.H."/>
            <person name="Ten L.N."/>
            <person name="Im W.T."/>
        </authorList>
    </citation>
    <scope>NUCLEOTIDE SEQUENCE [LARGE SCALE GENOMIC DNA]</scope>
    <source>
        <strain evidence="5 6">KCTC 13059</strain>
    </source>
</reference>
<comment type="caution">
    <text evidence="5">The sequence shown here is derived from an EMBL/GenBank/DDBJ whole genome shotgun (WGS) entry which is preliminary data.</text>
</comment>
<keyword evidence="6" id="KW-1185">Reference proteome</keyword>
<sequence>MGYIQTIRKKVGHDRIVAVGAGVFVYQDRKVLLQKRKDNLCWALHGGIVEMGEEVEDAAKRELYEETGLVANKLELLGVFSGETRMYTYPNGDEVYLIGIVYVCNDFSGELIPETDETLELKWFDIDDLPQQISPPNIKPLESFVQFMKARSM</sequence>
<dbReference type="Proteomes" id="UP000282311">
    <property type="component" value="Unassembled WGS sequence"/>
</dbReference>
<evidence type="ECO:0000256" key="1">
    <source>
        <dbReference type="ARBA" id="ARBA00001946"/>
    </source>
</evidence>
<dbReference type="PANTHER" id="PTHR43046:SF2">
    <property type="entry name" value="8-OXO-DGTP DIPHOSPHATASE-RELATED"/>
    <property type="match status" value="1"/>
</dbReference>